<dbReference type="AlphaFoldDB" id="A0A9Q1A118"/>
<accession>A0A9Q1A118</accession>
<organism evidence="1 2">
    <name type="scientific">Salix purpurea</name>
    <name type="common">Purple osier willow</name>
    <dbReference type="NCBI Taxonomy" id="77065"/>
    <lineage>
        <taxon>Eukaryota</taxon>
        <taxon>Viridiplantae</taxon>
        <taxon>Streptophyta</taxon>
        <taxon>Embryophyta</taxon>
        <taxon>Tracheophyta</taxon>
        <taxon>Spermatophyta</taxon>
        <taxon>Magnoliopsida</taxon>
        <taxon>eudicotyledons</taxon>
        <taxon>Gunneridae</taxon>
        <taxon>Pentapetalae</taxon>
        <taxon>rosids</taxon>
        <taxon>fabids</taxon>
        <taxon>Malpighiales</taxon>
        <taxon>Salicaceae</taxon>
        <taxon>Saliceae</taxon>
        <taxon>Salix</taxon>
    </lineage>
</organism>
<keyword evidence="2" id="KW-1185">Reference proteome</keyword>
<gene>
    <name evidence="1" type="ORF">OIU79_026771</name>
</gene>
<dbReference type="Proteomes" id="UP001151532">
    <property type="component" value="Chromosome 16"/>
</dbReference>
<name>A0A9Q1A118_SALPP</name>
<comment type="caution">
    <text evidence="1">The sequence shown here is derived from an EMBL/GenBank/DDBJ whole genome shotgun (WGS) entry which is preliminary data.</text>
</comment>
<proteinExistence type="predicted"/>
<sequence length="31" mass="3759">MMVLSQLVSQVRWLYSLTLWEINLESKKSLY</sequence>
<reference evidence="1" key="2">
    <citation type="journal article" date="2023" name="Int. J. Mol. Sci.">
        <title>De Novo Assembly and Annotation of 11 Diverse Shrub Willow (Salix) Genomes Reveals Novel Gene Organization in Sex-Linked Regions.</title>
        <authorList>
            <person name="Hyden B."/>
            <person name="Feng K."/>
            <person name="Yates T.B."/>
            <person name="Jawdy S."/>
            <person name="Cereghino C."/>
            <person name="Smart L.B."/>
            <person name="Muchero W."/>
        </authorList>
    </citation>
    <scope>NUCLEOTIDE SEQUENCE</scope>
    <source>
        <tissue evidence="1">Shoot tip</tissue>
    </source>
</reference>
<evidence type="ECO:0000313" key="1">
    <source>
        <dbReference type="EMBL" id="KAJ6754001.1"/>
    </source>
</evidence>
<protein>
    <submittedName>
        <fullName evidence="1">Uncharacterized protein</fullName>
    </submittedName>
</protein>
<evidence type="ECO:0000313" key="2">
    <source>
        <dbReference type="Proteomes" id="UP001151532"/>
    </source>
</evidence>
<reference evidence="1" key="1">
    <citation type="submission" date="2022-11" db="EMBL/GenBank/DDBJ databases">
        <authorList>
            <person name="Hyden B.L."/>
            <person name="Feng K."/>
            <person name="Yates T."/>
            <person name="Jawdy S."/>
            <person name="Smart L.B."/>
            <person name="Muchero W."/>
        </authorList>
    </citation>
    <scope>NUCLEOTIDE SEQUENCE</scope>
    <source>
        <tissue evidence="1">Shoot tip</tissue>
    </source>
</reference>
<dbReference type="EMBL" id="JAPFFK010000007">
    <property type="protein sequence ID" value="KAJ6754001.1"/>
    <property type="molecule type" value="Genomic_DNA"/>
</dbReference>